<dbReference type="Gene3D" id="1.10.620.20">
    <property type="entry name" value="Ribonucleotide Reductase, subunit A"/>
    <property type="match status" value="1"/>
</dbReference>
<dbReference type="SUPFAM" id="SSF47240">
    <property type="entry name" value="Ferritin-like"/>
    <property type="match status" value="1"/>
</dbReference>
<dbReference type="Pfam" id="PF02332">
    <property type="entry name" value="Phenol_Hydrox"/>
    <property type="match status" value="1"/>
</dbReference>
<dbReference type="InterPro" id="IPR012078">
    <property type="entry name" value="MP_mOase_hydro"/>
</dbReference>
<comment type="caution">
    <text evidence="3">The sequence shown here is derived from an EMBL/GenBank/DDBJ whole genome shotgun (WGS) entry which is preliminary data.</text>
</comment>
<dbReference type="InterPro" id="IPR009078">
    <property type="entry name" value="Ferritin-like_SF"/>
</dbReference>
<reference evidence="3 4" key="1">
    <citation type="submission" date="2019-07" db="EMBL/GenBank/DDBJ databases">
        <title>Whole genome shotgun sequence of Skermanella aerolata NBRC 106429.</title>
        <authorList>
            <person name="Hosoyama A."/>
            <person name="Uohara A."/>
            <person name="Ohji S."/>
            <person name="Ichikawa N."/>
        </authorList>
    </citation>
    <scope>NUCLEOTIDE SEQUENCE [LARGE SCALE GENOMIC DNA]</scope>
    <source>
        <strain evidence="3 4">NBRC 106429</strain>
    </source>
</reference>
<accession>A0A512E1T1</accession>
<dbReference type="OrthoDB" id="9806768at2"/>
<dbReference type="InterPro" id="IPR012348">
    <property type="entry name" value="RNR-like"/>
</dbReference>
<dbReference type="PIRSF" id="PIRSF000040">
    <property type="entry name" value="MMOH_comp"/>
    <property type="match status" value="1"/>
</dbReference>
<keyword evidence="4" id="KW-1185">Reference proteome</keyword>
<proteinExistence type="predicted"/>
<gene>
    <name evidence="3" type="ORF">SAE02_68250</name>
</gene>
<evidence type="ECO:0000313" key="3">
    <source>
        <dbReference type="EMBL" id="GEO42677.1"/>
    </source>
</evidence>
<keyword evidence="1" id="KW-0560">Oxidoreductase</keyword>
<keyword evidence="2" id="KW-0503">Monooxygenase</keyword>
<name>A0A512E1T1_9PROT</name>
<dbReference type="RefSeq" id="WP_044435964.1">
    <property type="nucleotide sequence ID" value="NZ_BJYZ01000047.1"/>
</dbReference>
<dbReference type="InterPro" id="IPR054956">
    <property type="entry name" value="MethMoxA_beta"/>
</dbReference>
<dbReference type="GO" id="GO:0016709">
    <property type="term" value="F:oxidoreductase activity, acting on paired donors, with incorporation or reduction of molecular oxygen, NAD(P)H as one donor, and incorporation of one atom of oxygen"/>
    <property type="evidence" value="ECO:0007669"/>
    <property type="project" value="InterPro"/>
</dbReference>
<evidence type="ECO:0000256" key="1">
    <source>
        <dbReference type="ARBA" id="ARBA00023002"/>
    </source>
</evidence>
<organism evidence="3 4">
    <name type="scientific">Skermanella aerolata</name>
    <dbReference type="NCBI Taxonomy" id="393310"/>
    <lineage>
        <taxon>Bacteria</taxon>
        <taxon>Pseudomonadati</taxon>
        <taxon>Pseudomonadota</taxon>
        <taxon>Alphaproteobacteria</taxon>
        <taxon>Rhodospirillales</taxon>
        <taxon>Azospirillaceae</taxon>
        <taxon>Skermanella</taxon>
    </lineage>
</organism>
<dbReference type="EMBL" id="BJYZ01000047">
    <property type="protein sequence ID" value="GEO42677.1"/>
    <property type="molecule type" value="Genomic_DNA"/>
</dbReference>
<dbReference type="InterPro" id="IPR003430">
    <property type="entry name" value="Phenol_Hydrox"/>
</dbReference>
<dbReference type="AlphaFoldDB" id="A0A512E1T1"/>
<protein>
    <recommendedName>
        <fullName evidence="5">Methane monooxygenase</fullName>
    </recommendedName>
</protein>
<evidence type="ECO:0000313" key="4">
    <source>
        <dbReference type="Proteomes" id="UP000321523"/>
    </source>
</evidence>
<dbReference type="NCBIfam" id="NF045802">
    <property type="entry name" value="MethMoxAlphaMmoY"/>
    <property type="match status" value="1"/>
</dbReference>
<evidence type="ECO:0000256" key="2">
    <source>
        <dbReference type="ARBA" id="ARBA00023033"/>
    </source>
</evidence>
<dbReference type="Proteomes" id="UP000321523">
    <property type="component" value="Unassembled WGS sequence"/>
</dbReference>
<evidence type="ECO:0008006" key="5">
    <source>
        <dbReference type="Google" id="ProtNLM"/>
    </source>
</evidence>
<sequence length="392" mass="45961">MALIDANKRGLTDPERAAEILKAIPAVPLDSQRRMNYFVPPRWKRLSEYEILTLYCQPTPDWVPGGLDWGDWTQKFHGGRPSWGNEFTELRTTDWHRHRDPSRRWHAPYVKDKSEDWRYTTRFLEGYSADGAIRTMEPFWRDEILDRYWGALLFNEYGLFNAHSSVLRDCLSETIRTSAAFAALDKLDIAQMIQLERTFIAKLVPVCTDSTDAPKRVWLEDPVYRGARKTVEELWRGIHDCNEILWSVHAVYDSLFGQFVRREFFQRLAPYFGDTLTPFFVNQAQTYYQITRGAISDLYLHCLADDPEFSSYNRRFLRVWTGKWLPHTIDALGDFVAIYQRISLIRGVTDKASIEESVERVICDWAQDYADRIDFKVDRSRLTSQIVSRIGQ</sequence>